<name>A0AAP7GSA1_STEMA</name>
<gene>
    <name evidence="2" type="ORF">A9K56_09875</name>
</gene>
<reference evidence="2 3" key="1">
    <citation type="submission" date="2016-05" db="EMBL/GenBank/DDBJ databases">
        <title>Draft Genome Sequences of Stenotrophomonas maltophilia Strains Sm32COP, Sm41DVV, Sm46PAILV, SmF3, SmF22, SmSOFb1 and SmCVFa1, Isolated from Different Manures, in France.</title>
        <authorList>
            <person name="Nazaret S."/>
            <person name="Bodilis J."/>
        </authorList>
    </citation>
    <scope>NUCLEOTIDE SEQUENCE [LARGE SCALE GENOMIC DNA]</scope>
    <source>
        <strain evidence="2 3">Sm41DVV</strain>
    </source>
</reference>
<dbReference type="AlphaFoldDB" id="A0AAP7GSA1"/>
<keyword evidence="1" id="KW-0732">Signal</keyword>
<evidence type="ECO:0000313" key="3">
    <source>
        <dbReference type="Proteomes" id="UP000092125"/>
    </source>
</evidence>
<feature type="signal peptide" evidence="1">
    <location>
        <begin position="1"/>
        <end position="22"/>
    </location>
</feature>
<proteinExistence type="predicted"/>
<evidence type="ECO:0000256" key="1">
    <source>
        <dbReference type="SAM" id="SignalP"/>
    </source>
</evidence>
<evidence type="ECO:0000313" key="2">
    <source>
        <dbReference type="EMBL" id="OBU61597.1"/>
    </source>
</evidence>
<dbReference type="Proteomes" id="UP000092125">
    <property type="component" value="Unassembled WGS sequence"/>
</dbReference>
<feature type="chain" id="PRO_5042922333" evidence="1">
    <location>
        <begin position="23"/>
        <end position="172"/>
    </location>
</feature>
<accession>A0AAP7GSA1</accession>
<dbReference type="EMBL" id="LYVI01000005">
    <property type="protein sequence ID" value="OBU61597.1"/>
    <property type="molecule type" value="Genomic_DNA"/>
</dbReference>
<protein>
    <submittedName>
        <fullName evidence="2">Uncharacterized protein</fullName>
    </submittedName>
</protein>
<comment type="caution">
    <text evidence="2">The sequence shown here is derived from an EMBL/GenBank/DDBJ whole genome shotgun (WGS) entry which is preliminary data.</text>
</comment>
<dbReference type="RefSeq" id="WP_065182088.1">
    <property type="nucleotide sequence ID" value="NZ_LYVI01000005.1"/>
</dbReference>
<sequence>MARRATQGALLAGLVLAGTAQAQQAPSPVSVVPEPGQTVAALPEPVVTPEGTPAQGNVTTLGEVRALKPEDDQPLDLYRFRNPVKIENNRFSRNWSEPPTPEQVSMAGGYVMMGVVKGLLAAGKGLNKITGGPDQIQSAIARPPPELSAEQQRRALQFCAQQEGCGGAPPLK</sequence>
<organism evidence="2 3">
    <name type="scientific">Stenotrophomonas maltophilia</name>
    <name type="common">Pseudomonas maltophilia</name>
    <name type="synonym">Xanthomonas maltophilia</name>
    <dbReference type="NCBI Taxonomy" id="40324"/>
    <lineage>
        <taxon>Bacteria</taxon>
        <taxon>Pseudomonadati</taxon>
        <taxon>Pseudomonadota</taxon>
        <taxon>Gammaproteobacteria</taxon>
        <taxon>Lysobacterales</taxon>
        <taxon>Lysobacteraceae</taxon>
        <taxon>Stenotrophomonas</taxon>
        <taxon>Stenotrophomonas maltophilia group</taxon>
    </lineage>
</organism>